<dbReference type="PROSITE" id="PS51462">
    <property type="entry name" value="NUDIX"/>
    <property type="match status" value="1"/>
</dbReference>
<dbReference type="EC" id="3.6.1.13" evidence="3"/>
<dbReference type="PANTHER" id="PTHR11839:SF5">
    <property type="entry name" value="ADP-RIBOSE PYROPHOSPHATASE"/>
    <property type="match status" value="1"/>
</dbReference>
<dbReference type="CDD" id="cd24155">
    <property type="entry name" value="NUDIX_ADPRase"/>
    <property type="match status" value="1"/>
</dbReference>
<evidence type="ECO:0000256" key="10">
    <source>
        <dbReference type="ARBA" id="ARBA00030308"/>
    </source>
</evidence>
<evidence type="ECO:0000256" key="12">
    <source>
        <dbReference type="ARBA" id="ARBA00049546"/>
    </source>
</evidence>
<name>A0ABS3KPS3_9PROT</name>
<evidence type="ECO:0000256" key="8">
    <source>
        <dbReference type="ARBA" id="ARBA00025164"/>
    </source>
</evidence>
<organism evidence="14 15">
    <name type="scientific">Roseomonas haemaphysalidis</name>
    <dbReference type="NCBI Taxonomy" id="2768162"/>
    <lineage>
        <taxon>Bacteria</taxon>
        <taxon>Pseudomonadati</taxon>
        <taxon>Pseudomonadota</taxon>
        <taxon>Alphaproteobacteria</taxon>
        <taxon>Acetobacterales</taxon>
        <taxon>Roseomonadaceae</taxon>
        <taxon>Roseomonas</taxon>
    </lineage>
</organism>
<comment type="function">
    <text evidence="8">Acts on ADP-mannose and ADP-glucose as well as ADP-ribose. Prevents glycogen biosynthesis. The reaction catalyzed by this enzyme is a limiting step of the gluconeogenic process.</text>
</comment>
<dbReference type="Proteomes" id="UP001518989">
    <property type="component" value="Unassembled WGS sequence"/>
</dbReference>
<dbReference type="SUPFAM" id="SSF55811">
    <property type="entry name" value="Nudix"/>
    <property type="match status" value="1"/>
</dbReference>
<dbReference type="PANTHER" id="PTHR11839">
    <property type="entry name" value="UDP/ADP-SUGAR PYROPHOSPHATASE"/>
    <property type="match status" value="1"/>
</dbReference>
<dbReference type="InterPro" id="IPR000086">
    <property type="entry name" value="NUDIX_hydrolase_dom"/>
</dbReference>
<comment type="catalytic activity">
    <reaction evidence="12">
        <text>ADP-D-ribose + H2O = D-ribose 5-phosphate + AMP + 2 H(+)</text>
        <dbReference type="Rhea" id="RHEA:10412"/>
        <dbReference type="ChEBI" id="CHEBI:15377"/>
        <dbReference type="ChEBI" id="CHEBI:15378"/>
        <dbReference type="ChEBI" id="CHEBI:57967"/>
        <dbReference type="ChEBI" id="CHEBI:78346"/>
        <dbReference type="ChEBI" id="CHEBI:456215"/>
        <dbReference type="EC" id="3.6.1.13"/>
    </reaction>
</comment>
<evidence type="ECO:0000313" key="14">
    <source>
        <dbReference type="EMBL" id="MBO1078950.1"/>
    </source>
</evidence>
<dbReference type="NCBIfam" id="TIGR00052">
    <property type="entry name" value="nudix-type nucleoside diphosphatase, YffH/AdpP family"/>
    <property type="match status" value="1"/>
</dbReference>
<evidence type="ECO:0000256" key="1">
    <source>
        <dbReference type="ARBA" id="ARBA00001946"/>
    </source>
</evidence>
<dbReference type="RefSeq" id="WP_207416374.1">
    <property type="nucleotide sequence ID" value="NZ_CP061177.1"/>
</dbReference>
<reference evidence="14 15" key="1">
    <citation type="submission" date="2020-09" db="EMBL/GenBank/DDBJ databases">
        <title>Roseomonas.</title>
        <authorList>
            <person name="Zhu W."/>
        </authorList>
    </citation>
    <scope>NUCLEOTIDE SEQUENCE [LARGE SCALE GENOMIC DNA]</scope>
    <source>
        <strain evidence="14 15">573</strain>
    </source>
</reference>
<keyword evidence="5" id="KW-0479">Metal-binding</keyword>
<evidence type="ECO:0000256" key="7">
    <source>
        <dbReference type="ARBA" id="ARBA00022842"/>
    </source>
</evidence>
<evidence type="ECO:0000256" key="4">
    <source>
        <dbReference type="ARBA" id="ARBA00013297"/>
    </source>
</evidence>
<evidence type="ECO:0000313" key="15">
    <source>
        <dbReference type="Proteomes" id="UP001518989"/>
    </source>
</evidence>
<comment type="caution">
    <text evidence="14">The sequence shown here is derived from an EMBL/GenBank/DDBJ whole genome shotgun (WGS) entry which is preliminary data.</text>
</comment>
<dbReference type="InterPro" id="IPR004385">
    <property type="entry name" value="NDP_pyrophosphatase"/>
</dbReference>
<keyword evidence="6" id="KW-0378">Hydrolase</keyword>
<accession>A0ABS3KPS3</accession>
<evidence type="ECO:0000256" key="2">
    <source>
        <dbReference type="ARBA" id="ARBA00007482"/>
    </source>
</evidence>
<evidence type="ECO:0000256" key="9">
    <source>
        <dbReference type="ARBA" id="ARBA00030162"/>
    </source>
</evidence>
<comment type="similarity">
    <text evidence="2">Belongs to the Nudix hydrolase family. NudF subfamily.</text>
</comment>
<comment type="cofactor">
    <cofactor evidence="1">
        <name>Mg(2+)</name>
        <dbReference type="ChEBI" id="CHEBI:18420"/>
    </cofactor>
</comment>
<evidence type="ECO:0000256" key="6">
    <source>
        <dbReference type="ARBA" id="ARBA00022801"/>
    </source>
</evidence>
<evidence type="ECO:0000256" key="11">
    <source>
        <dbReference type="ARBA" id="ARBA00033056"/>
    </source>
</evidence>
<evidence type="ECO:0000259" key="13">
    <source>
        <dbReference type="PROSITE" id="PS51462"/>
    </source>
</evidence>
<protein>
    <recommendedName>
        <fullName evidence="4">ADP-ribose pyrophosphatase</fullName>
        <ecNumber evidence="3">3.6.1.13</ecNumber>
    </recommendedName>
    <alternativeName>
        <fullName evidence="9">ADP-ribose diphosphatase</fullName>
    </alternativeName>
    <alternativeName>
        <fullName evidence="11">ADP-ribose phosphohydrolase</fullName>
    </alternativeName>
    <alternativeName>
        <fullName evidence="10">Adenosine diphosphoribose pyrophosphatase</fullName>
    </alternativeName>
</protein>
<sequence>MKARPAKAPVVPAHPLYLPESDELAWEGRFPLQIVKFRHRRFDGSLSGTLTWELWRRGQAVVVLPYDPWTHRIAFVEQFRLPALAAGDDPISRECPAGLLEPGEDPGECGIREVEEEAGLTPDRMERIGDFLLMHGGCDERLHFYAGRVRLPEPGEGETLGLAHENEETRVVVVDADEAFAMMARNEIRNASAAICMLWLQLHCARLRQEWTA</sequence>
<gene>
    <name evidence="14" type="ORF">IAI61_07900</name>
</gene>
<feature type="domain" description="Nudix hydrolase" evidence="13">
    <location>
        <begin position="56"/>
        <end position="196"/>
    </location>
</feature>
<dbReference type="InterPro" id="IPR015797">
    <property type="entry name" value="NUDIX_hydrolase-like_dom_sf"/>
</dbReference>
<dbReference type="Gene3D" id="3.90.79.10">
    <property type="entry name" value="Nucleoside Triphosphate Pyrophosphohydrolase"/>
    <property type="match status" value="1"/>
</dbReference>
<keyword evidence="15" id="KW-1185">Reference proteome</keyword>
<dbReference type="Pfam" id="PF00293">
    <property type="entry name" value="NUDIX"/>
    <property type="match status" value="1"/>
</dbReference>
<evidence type="ECO:0000256" key="3">
    <source>
        <dbReference type="ARBA" id="ARBA00012453"/>
    </source>
</evidence>
<dbReference type="EMBL" id="JACTNG010000003">
    <property type="protein sequence ID" value="MBO1078950.1"/>
    <property type="molecule type" value="Genomic_DNA"/>
</dbReference>
<evidence type="ECO:0000256" key="5">
    <source>
        <dbReference type="ARBA" id="ARBA00022723"/>
    </source>
</evidence>
<proteinExistence type="inferred from homology"/>
<keyword evidence="7" id="KW-0460">Magnesium</keyword>